<reference evidence="1 2" key="2">
    <citation type="submission" date="2018-11" db="EMBL/GenBank/DDBJ databases">
        <authorList>
            <consortium name="Pathogen Informatics"/>
        </authorList>
    </citation>
    <scope>NUCLEOTIDE SEQUENCE [LARGE SCALE GENOMIC DNA]</scope>
</reference>
<name>A0A0M3JA41_ANISI</name>
<dbReference type="AlphaFoldDB" id="A0A0M3JA41"/>
<evidence type="ECO:0000313" key="2">
    <source>
        <dbReference type="Proteomes" id="UP000267096"/>
    </source>
</evidence>
<proteinExistence type="predicted"/>
<evidence type="ECO:0000313" key="1">
    <source>
        <dbReference type="EMBL" id="VDK23490.1"/>
    </source>
</evidence>
<reference evidence="3" key="1">
    <citation type="submission" date="2017-02" db="UniProtKB">
        <authorList>
            <consortium name="WormBaseParasite"/>
        </authorList>
    </citation>
    <scope>IDENTIFICATION</scope>
</reference>
<gene>
    <name evidence="1" type="ORF">ASIM_LOCUS4273</name>
</gene>
<protein>
    <submittedName>
        <fullName evidence="3">Secreted protein</fullName>
    </submittedName>
</protein>
<dbReference type="OrthoDB" id="5861725at2759"/>
<dbReference type="EMBL" id="UYRR01007306">
    <property type="protein sequence ID" value="VDK23490.1"/>
    <property type="molecule type" value="Genomic_DNA"/>
</dbReference>
<dbReference type="Proteomes" id="UP000267096">
    <property type="component" value="Unassembled WGS sequence"/>
</dbReference>
<evidence type="ECO:0000313" key="3">
    <source>
        <dbReference type="WBParaSite" id="ASIM_0000446101-mRNA-1"/>
    </source>
</evidence>
<organism evidence="3">
    <name type="scientific">Anisakis simplex</name>
    <name type="common">Herring worm</name>
    <dbReference type="NCBI Taxonomy" id="6269"/>
    <lineage>
        <taxon>Eukaryota</taxon>
        <taxon>Metazoa</taxon>
        <taxon>Ecdysozoa</taxon>
        <taxon>Nematoda</taxon>
        <taxon>Chromadorea</taxon>
        <taxon>Rhabditida</taxon>
        <taxon>Spirurina</taxon>
        <taxon>Ascaridomorpha</taxon>
        <taxon>Ascaridoidea</taxon>
        <taxon>Anisakidae</taxon>
        <taxon>Anisakis</taxon>
        <taxon>Anisakis simplex complex</taxon>
    </lineage>
</organism>
<accession>A0A0M3JA41</accession>
<keyword evidence="2" id="KW-1185">Reference proteome</keyword>
<dbReference type="WBParaSite" id="ASIM_0000446101-mRNA-1">
    <property type="protein sequence ID" value="ASIM_0000446101-mRNA-1"/>
    <property type="gene ID" value="ASIM_0000446101"/>
</dbReference>
<sequence length="153" mass="17209">MLLFFQSASRAGSHLPRIRLDGGFRSFWKHWRSNVSCSQPCSSSDSRSGFHVGSLGVMSSFRKSSRFPYVLKEETVEELRTDSMPSTGVPQRSSTLKLSNSRPRSLFLINSILHSLKLHLLFIVLDGSLEERGQLIQSVNFAINLRMCSSIKS</sequence>